<proteinExistence type="predicted"/>
<protein>
    <recommendedName>
        <fullName evidence="1">YspA cpYpsA-related SLOG domain-containing protein</fullName>
    </recommendedName>
</protein>
<dbReference type="RefSeq" id="WP_006472634.1">
    <property type="nucleotide sequence ID" value="NZ_AOGE01000055.1"/>
</dbReference>
<reference evidence="2 3" key="1">
    <citation type="journal article" date="2013" name="Gut Pathog.">
        <title>Draft genome of Ochrobactrum intermedium strain M86 isolated from non-ulcer dyspeptic individual from India.</title>
        <authorList>
            <person name="Kulkarni G."/>
            <person name="Dhotre D."/>
            <person name="Dharne M."/>
            <person name="Shetty S."/>
            <person name="Chowdhury S."/>
            <person name="Misra V."/>
            <person name="Misra S."/>
            <person name="Patole M."/>
            <person name="Shouche Y."/>
        </authorList>
    </citation>
    <scope>NUCLEOTIDE SEQUENCE [LARGE SCALE GENOMIC DNA]</scope>
    <source>
        <strain evidence="2 3">M86</strain>
    </source>
</reference>
<gene>
    <name evidence="2" type="ORF">D584_19903</name>
</gene>
<dbReference type="OrthoDB" id="572639at2"/>
<evidence type="ECO:0000259" key="1">
    <source>
        <dbReference type="Pfam" id="PF10686"/>
    </source>
</evidence>
<comment type="caution">
    <text evidence="2">The sequence shown here is derived from an EMBL/GenBank/DDBJ whole genome shotgun (WGS) entry which is preliminary data.</text>
</comment>
<evidence type="ECO:0000313" key="2">
    <source>
        <dbReference type="EMBL" id="ELT47399.1"/>
    </source>
</evidence>
<dbReference type="AlphaFoldDB" id="M5JTP6"/>
<organism evidence="2 3">
    <name type="scientific">Brucella intermedia M86</name>
    <dbReference type="NCBI Taxonomy" id="1234597"/>
    <lineage>
        <taxon>Bacteria</taxon>
        <taxon>Pseudomonadati</taxon>
        <taxon>Pseudomonadota</taxon>
        <taxon>Alphaproteobacteria</taxon>
        <taxon>Hyphomicrobiales</taxon>
        <taxon>Brucellaceae</taxon>
        <taxon>Brucella/Ochrobactrum group</taxon>
        <taxon>Brucella</taxon>
    </lineage>
</organism>
<evidence type="ECO:0000313" key="3">
    <source>
        <dbReference type="Proteomes" id="UP000011971"/>
    </source>
</evidence>
<name>M5JTP6_9HYPH</name>
<dbReference type="EMBL" id="AOGE01000055">
    <property type="protein sequence ID" value="ELT47399.1"/>
    <property type="molecule type" value="Genomic_DNA"/>
</dbReference>
<accession>M5JTP6</accession>
<feature type="domain" description="YspA cpYpsA-related SLOG" evidence="1">
    <location>
        <begin position="7"/>
        <end position="67"/>
    </location>
</feature>
<dbReference type="InterPro" id="IPR019627">
    <property type="entry name" value="YAcAr"/>
</dbReference>
<dbReference type="Proteomes" id="UP000011971">
    <property type="component" value="Unassembled WGS sequence"/>
</dbReference>
<dbReference type="Pfam" id="PF10686">
    <property type="entry name" value="YAcAr"/>
    <property type="match status" value="1"/>
</dbReference>
<sequence length="161" mass="18038">MNKGVWIICGGRHYQNEARVYQILDAARERLGLVFACEGGGTGADALARQWRGARGVDGETFPADWTDLSHPDAVIRTWSNGTKYDALAGARRNQRMLDVAKPEGVIAFRGGPGTHDMVKRAERADLRVIRIDWDLFDASRSFRPHSAQAPHRPNARYRPR</sequence>